<dbReference type="Pfam" id="PF17963">
    <property type="entry name" value="Big_9"/>
    <property type="match status" value="1"/>
</dbReference>
<name>E0UL13_GLOV7</name>
<geneLocation type="plasmid" evidence="2 3">
    <name>Cy782201</name>
</geneLocation>
<dbReference type="SUPFAM" id="SSF51126">
    <property type="entry name" value="Pectin lyase-like"/>
    <property type="match status" value="1"/>
</dbReference>
<dbReference type="Proteomes" id="UP000008206">
    <property type="component" value="Plasmid Cy782201"/>
</dbReference>
<dbReference type="Pfam" id="PF13229">
    <property type="entry name" value="Beta_helix"/>
    <property type="match status" value="1"/>
</dbReference>
<dbReference type="Gene3D" id="2.60.40.3440">
    <property type="match status" value="1"/>
</dbReference>
<dbReference type="RefSeq" id="WP_013334393.1">
    <property type="nucleotide sequence ID" value="NC_014533.1"/>
</dbReference>
<sequence>MADITNSSILSLSALDSIPMAQNDSATSYKNFSITLLSSDLLKNDSDPNGASLKLTGVSNAVNGTVGLNSTGNIIFTPNYEFTGNAGFTYTVSNSYGATTTASVNVSVLNYTAGTTYYVSPTGNDKSAGTSPTQAWKTITKLNNINFKAGDRILFQGGATFSGNLSFNNRDVGTSAAPIIISSYGTGKAIINAGTGTGITAYNTGGYQISNLAIVGSGTGTNTGNGMNFYNDLANNTKLDYINISNVDVGGFKDSGIKIGSWNQNSGYRNVTVSNTIVHDNGISGLMTYAELPNSHENVNVDYVQAYNNFGTPGTWNGSGSGIVLGAVNTGKIEHSIAHDNGKLDDTGAGPVGIWTYDSNNMLIQYNESYNNRTGGTKDGGGFDFDQNVSNSIMQYNYSHGNDGAGYLLCQGVDNYSFTGNTVRYNISENDGRKNSYGGIYVYGRIVNTEVYNNTVFISPATTGNPKALKIENTAAATLDVSSLHLRNNIFQTTNGVQLVEVTAGQLNGSKDLLFQGNDYYSTGGAFKITWGSTTYDSLTNWQAATNQEKVSSQNVGLSVAPGLLNAGGGTTINNTYNLASLDAYKLGSTSPLINAGLNLNSNFGINTGLNDFYSSALPQGTGYDIGANEWK</sequence>
<dbReference type="InterPro" id="IPR039448">
    <property type="entry name" value="Beta_helix"/>
</dbReference>
<proteinExistence type="predicted"/>
<organism evidence="2 3">
    <name type="scientific">Gloeothece verrucosa (strain PCC 7822)</name>
    <name type="common">Cyanothece sp. (strain PCC 7822)</name>
    <dbReference type="NCBI Taxonomy" id="497965"/>
    <lineage>
        <taxon>Bacteria</taxon>
        <taxon>Bacillati</taxon>
        <taxon>Cyanobacteriota</taxon>
        <taxon>Cyanophyceae</taxon>
        <taxon>Oscillatoriophycideae</taxon>
        <taxon>Chroococcales</taxon>
        <taxon>Aphanothecaceae</taxon>
        <taxon>Gloeothece</taxon>
        <taxon>Gloeothece verrucosa</taxon>
    </lineage>
</organism>
<gene>
    <name evidence="2" type="ordered locus">Cyan7822_5782</name>
</gene>
<keyword evidence="3" id="KW-1185">Reference proteome</keyword>
<protein>
    <submittedName>
        <fullName evidence="2">PA14 domain-containing protein</fullName>
    </submittedName>
</protein>
<evidence type="ECO:0000259" key="1">
    <source>
        <dbReference type="Pfam" id="PF13229"/>
    </source>
</evidence>
<accession>E0UL13</accession>
<dbReference type="KEGG" id="cyj:Cyan7822_5782"/>
<feature type="domain" description="Right handed beta helix" evidence="1">
    <location>
        <begin position="319"/>
        <end position="456"/>
    </location>
</feature>
<keyword evidence="2" id="KW-0614">Plasmid</keyword>
<dbReference type="SMART" id="SM00710">
    <property type="entry name" value="PbH1"/>
    <property type="match status" value="8"/>
</dbReference>
<evidence type="ECO:0000313" key="2">
    <source>
        <dbReference type="EMBL" id="ADN17643.1"/>
    </source>
</evidence>
<dbReference type="AlphaFoldDB" id="E0UL13"/>
<dbReference type="EMBL" id="CP002199">
    <property type="protein sequence ID" value="ADN17643.1"/>
    <property type="molecule type" value="Genomic_DNA"/>
</dbReference>
<dbReference type="OrthoDB" id="3565729at2"/>
<dbReference type="InterPro" id="IPR006626">
    <property type="entry name" value="PbH1"/>
</dbReference>
<dbReference type="InterPro" id="IPR012334">
    <property type="entry name" value="Pectin_lyas_fold"/>
</dbReference>
<dbReference type="InterPro" id="IPR011050">
    <property type="entry name" value="Pectin_lyase_fold/virulence"/>
</dbReference>
<reference evidence="3" key="1">
    <citation type="journal article" date="2011" name="MBio">
        <title>Novel metabolic attributes of the genus Cyanothece, comprising a group of unicellular nitrogen-fixing Cyanobacteria.</title>
        <authorList>
            <person name="Bandyopadhyay A."/>
            <person name="Elvitigala T."/>
            <person name="Welsh E."/>
            <person name="Stockel J."/>
            <person name="Liberton M."/>
            <person name="Min H."/>
            <person name="Sherman L.A."/>
            <person name="Pakrasi H.B."/>
        </authorList>
    </citation>
    <scope>NUCLEOTIDE SEQUENCE [LARGE SCALE GENOMIC DNA]</scope>
    <source>
        <strain evidence="3">PCC 7822</strain>
        <plasmid evidence="3">Cy782201</plasmid>
    </source>
</reference>
<dbReference type="Gene3D" id="2.160.20.10">
    <property type="entry name" value="Single-stranded right-handed beta-helix, Pectin lyase-like"/>
    <property type="match status" value="1"/>
</dbReference>
<evidence type="ECO:0000313" key="3">
    <source>
        <dbReference type="Proteomes" id="UP000008206"/>
    </source>
</evidence>
<dbReference type="HOGENOM" id="CLU_026374_1_0_3"/>